<comment type="similarity">
    <text evidence="1">Belongs to the EF-Ts family.</text>
</comment>
<evidence type="ECO:0000256" key="1">
    <source>
        <dbReference type="ARBA" id="ARBA00005532"/>
    </source>
</evidence>
<evidence type="ECO:0000256" key="3">
    <source>
        <dbReference type="ARBA" id="ARBA00022917"/>
    </source>
</evidence>
<dbReference type="InterPro" id="IPR036402">
    <property type="entry name" value="EF-Ts_dimer_sf"/>
</dbReference>
<dbReference type="InterPro" id="IPR014039">
    <property type="entry name" value="Transl_elong_EFTs/EF1B_dimer"/>
</dbReference>
<sequence>MAQITAALVKELRVASGAGMMDCKKALTECDGDITASIDWLRAKGFSKAAKKSGRVAAEGLIALAGKGASAGMIELNSETDFVSRNADFQAFALELAAISVVCDGDLARIHEAKMASGSIVSEALTQLISTIGENMNLRRAVSLSVEQGVVATYVHNAVADDMGSIGVLVSLQSSGDADKLTEIGRKIAMHIAATSPLSLKVDDLDPAAVERERAVLIEQAKDSGKPDNIIEKMVEGRINKFFSEVVLLKQTFVMDPDLTIEKFVQASAKDLGTDITLAGFARLTIGEGIEKVEEDFAAEVAAVGNKG</sequence>
<feature type="domain" description="Translation elongation factor EFTs/EF1B dimerisation" evidence="4">
    <location>
        <begin position="72"/>
        <end position="288"/>
    </location>
</feature>
<dbReference type="FunFam" id="1.10.8.10:FF:000001">
    <property type="entry name" value="Elongation factor Ts"/>
    <property type="match status" value="1"/>
</dbReference>
<dbReference type="InterPro" id="IPR009060">
    <property type="entry name" value="UBA-like_sf"/>
</dbReference>
<dbReference type="Gene3D" id="3.30.479.20">
    <property type="entry name" value="Elongation factor Ts, dimerisation domain"/>
    <property type="match status" value="2"/>
</dbReference>
<protein>
    <submittedName>
        <fullName evidence="5">Translation elongation factor Ts</fullName>
    </submittedName>
</protein>
<dbReference type="PANTHER" id="PTHR11741:SF0">
    <property type="entry name" value="ELONGATION FACTOR TS, MITOCHONDRIAL"/>
    <property type="match status" value="1"/>
</dbReference>
<reference evidence="5" key="1">
    <citation type="submission" date="2018-06" db="EMBL/GenBank/DDBJ databases">
        <authorList>
            <person name="Zhirakovskaya E."/>
        </authorList>
    </citation>
    <scope>NUCLEOTIDE SEQUENCE</scope>
</reference>
<dbReference type="EMBL" id="UOEE01000167">
    <property type="protein sequence ID" value="VAV93540.1"/>
    <property type="molecule type" value="Genomic_DNA"/>
</dbReference>
<dbReference type="Pfam" id="PF00889">
    <property type="entry name" value="EF_TS"/>
    <property type="match status" value="1"/>
</dbReference>
<evidence type="ECO:0000313" key="5">
    <source>
        <dbReference type="EMBL" id="VAV93540.1"/>
    </source>
</evidence>
<dbReference type="CDD" id="cd14275">
    <property type="entry name" value="UBA_EF-Ts"/>
    <property type="match status" value="1"/>
</dbReference>
<dbReference type="PANTHER" id="PTHR11741">
    <property type="entry name" value="ELONGATION FACTOR TS"/>
    <property type="match status" value="1"/>
</dbReference>
<evidence type="ECO:0000256" key="2">
    <source>
        <dbReference type="ARBA" id="ARBA00022768"/>
    </source>
</evidence>
<dbReference type="InterPro" id="IPR018101">
    <property type="entry name" value="Transl_elong_Ts_CS"/>
</dbReference>
<gene>
    <name evidence="5" type="ORF">MNBD_ALPHA06-2264</name>
</gene>
<organism evidence="5">
    <name type="scientific">hydrothermal vent metagenome</name>
    <dbReference type="NCBI Taxonomy" id="652676"/>
    <lineage>
        <taxon>unclassified sequences</taxon>
        <taxon>metagenomes</taxon>
        <taxon>ecological metagenomes</taxon>
    </lineage>
</organism>
<dbReference type="GO" id="GO:0005737">
    <property type="term" value="C:cytoplasm"/>
    <property type="evidence" value="ECO:0007669"/>
    <property type="project" value="UniProtKB-ARBA"/>
</dbReference>
<dbReference type="GO" id="GO:0003746">
    <property type="term" value="F:translation elongation factor activity"/>
    <property type="evidence" value="ECO:0007669"/>
    <property type="project" value="UniProtKB-KW"/>
</dbReference>
<proteinExistence type="inferred from homology"/>
<dbReference type="AlphaFoldDB" id="A0A3B0RK68"/>
<keyword evidence="2 5" id="KW-0251">Elongation factor</keyword>
<dbReference type="InterPro" id="IPR001816">
    <property type="entry name" value="Transl_elong_EFTs/EF1B"/>
</dbReference>
<dbReference type="Gene3D" id="1.10.286.20">
    <property type="match status" value="1"/>
</dbReference>
<dbReference type="SUPFAM" id="SSF46934">
    <property type="entry name" value="UBA-like"/>
    <property type="match status" value="1"/>
</dbReference>
<keyword evidence="3" id="KW-0648">Protein biosynthesis</keyword>
<dbReference type="FunFam" id="1.10.286.20:FF:000001">
    <property type="entry name" value="Elongation factor Ts"/>
    <property type="match status" value="1"/>
</dbReference>
<dbReference type="PROSITE" id="PS01127">
    <property type="entry name" value="EF_TS_2"/>
    <property type="match status" value="1"/>
</dbReference>
<dbReference type="SUPFAM" id="SSF54713">
    <property type="entry name" value="Elongation factor Ts (EF-Ts), dimerisation domain"/>
    <property type="match status" value="2"/>
</dbReference>
<dbReference type="NCBIfam" id="TIGR00116">
    <property type="entry name" value="tsf"/>
    <property type="match status" value="1"/>
</dbReference>
<name>A0A3B0RK68_9ZZZZ</name>
<accession>A0A3B0RK68</accession>
<dbReference type="HAMAP" id="MF_00050">
    <property type="entry name" value="EF_Ts"/>
    <property type="match status" value="1"/>
</dbReference>
<dbReference type="Gene3D" id="1.10.8.10">
    <property type="entry name" value="DNA helicase RuvA subunit, C-terminal domain"/>
    <property type="match status" value="1"/>
</dbReference>
<dbReference type="PROSITE" id="PS01126">
    <property type="entry name" value="EF_TS_1"/>
    <property type="match status" value="1"/>
</dbReference>
<evidence type="ECO:0000259" key="4">
    <source>
        <dbReference type="Pfam" id="PF00889"/>
    </source>
</evidence>